<dbReference type="RefSeq" id="WP_043411254.1">
    <property type="nucleotide sequence ID" value="NZ_JPMI01000347.1"/>
</dbReference>
<evidence type="ECO:0000256" key="2">
    <source>
        <dbReference type="PROSITE-ProRule" id="PRU00169"/>
    </source>
</evidence>
<dbReference type="AlphaFoldDB" id="A0A084SH08"/>
<dbReference type="Proteomes" id="UP000028547">
    <property type="component" value="Unassembled WGS sequence"/>
</dbReference>
<dbReference type="Gene3D" id="3.40.50.2300">
    <property type="match status" value="1"/>
</dbReference>
<evidence type="ECO:0000256" key="1">
    <source>
        <dbReference type="ARBA" id="ARBA00022553"/>
    </source>
</evidence>
<dbReference type="InterPro" id="IPR011006">
    <property type="entry name" value="CheY-like_superfamily"/>
</dbReference>
<dbReference type="EMBL" id="JPMI01000347">
    <property type="protein sequence ID" value="KFA87743.1"/>
    <property type="molecule type" value="Genomic_DNA"/>
</dbReference>
<sequence length="127" mass="14359">MARKKILLVDDSSTVLLLHRMMLSHCGYELVTARDGQEALDKVSAERPDLIFLDVLMPRMDGFQTCRALRARSETKDVPIILVTTRGEPHYVRQGFESGCTDYITKPFDGEELLAKVRGHLEEARPA</sequence>
<dbReference type="PANTHER" id="PTHR44591:SF3">
    <property type="entry name" value="RESPONSE REGULATORY DOMAIN-CONTAINING PROTEIN"/>
    <property type="match status" value="1"/>
</dbReference>
<reference evidence="4 5" key="1">
    <citation type="submission" date="2014-07" db="EMBL/GenBank/DDBJ databases">
        <title>Draft Genome Sequence of Gephyronic Acid Producer, Cystobacter violaceus Strain Cb vi76.</title>
        <authorList>
            <person name="Stevens D.C."/>
            <person name="Young J."/>
            <person name="Carmichael R."/>
            <person name="Tan J."/>
            <person name="Taylor R.E."/>
        </authorList>
    </citation>
    <scope>NUCLEOTIDE SEQUENCE [LARGE SCALE GENOMIC DNA]</scope>
    <source>
        <strain evidence="4 5">Cb vi76</strain>
    </source>
</reference>
<evidence type="ECO:0000313" key="5">
    <source>
        <dbReference type="Proteomes" id="UP000028547"/>
    </source>
</evidence>
<dbReference type="InterPro" id="IPR050595">
    <property type="entry name" value="Bact_response_regulator"/>
</dbReference>
<dbReference type="InterPro" id="IPR001789">
    <property type="entry name" value="Sig_transdc_resp-reg_receiver"/>
</dbReference>
<comment type="caution">
    <text evidence="4">The sequence shown here is derived from an EMBL/GenBank/DDBJ whole genome shotgun (WGS) entry which is preliminary data.</text>
</comment>
<proteinExistence type="predicted"/>
<dbReference type="Pfam" id="PF00072">
    <property type="entry name" value="Response_reg"/>
    <property type="match status" value="1"/>
</dbReference>
<name>A0A084SH08_9BACT</name>
<protein>
    <submittedName>
        <fullName evidence="4">Chemotaxis protein CheY</fullName>
    </submittedName>
</protein>
<gene>
    <name evidence="4" type="ORF">Q664_45790</name>
</gene>
<evidence type="ECO:0000313" key="4">
    <source>
        <dbReference type="EMBL" id="KFA87743.1"/>
    </source>
</evidence>
<dbReference type="PROSITE" id="PS50110">
    <property type="entry name" value="RESPONSE_REGULATORY"/>
    <property type="match status" value="1"/>
</dbReference>
<accession>A0A084SH08</accession>
<dbReference type="SMART" id="SM00448">
    <property type="entry name" value="REC"/>
    <property type="match status" value="1"/>
</dbReference>
<dbReference type="GO" id="GO:0000160">
    <property type="term" value="P:phosphorelay signal transduction system"/>
    <property type="evidence" value="ECO:0007669"/>
    <property type="project" value="InterPro"/>
</dbReference>
<dbReference type="PANTHER" id="PTHR44591">
    <property type="entry name" value="STRESS RESPONSE REGULATOR PROTEIN 1"/>
    <property type="match status" value="1"/>
</dbReference>
<feature type="domain" description="Response regulatory" evidence="3">
    <location>
        <begin position="5"/>
        <end position="121"/>
    </location>
</feature>
<organism evidence="4 5">
    <name type="scientific">Archangium violaceum Cb vi76</name>
    <dbReference type="NCBI Taxonomy" id="1406225"/>
    <lineage>
        <taxon>Bacteria</taxon>
        <taxon>Pseudomonadati</taxon>
        <taxon>Myxococcota</taxon>
        <taxon>Myxococcia</taxon>
        <taxon>Myxococcales</taxon>
        <taxon>Cystobacterineae</taxon>
        <taxon>Archangiaceae</taxon>
        <taxon>Archangium</taxon>
    </lineage>
</organism>
<evidence type="ECO:0000259" key="3">
    <source>
        <dbReference type="PROSITE" id="PS50110"/>
    </source>
</evidence>
<dbReference type="SUPFAM" id="SSF52172">
    <property type="entry name" value="CheY-like"/>
    <property type="match status" value="1"/>
</dbReference>
<feature type="modified residue" description="4-aspartylphosphate" evidence="2">
    <location>
        <position position="54"/>
    </location>
</feature>
<keyword evidence="1 2" id="KW-0597">Phosphoprotein</keyword>